<protein>
    <submittedName>
        <fullName evidence="1">Uncharacterized protein</fullName>
    </submittedName>
</protein>
<proteinExistence type="predicted"/>
<organism evidence="1 2">
    <name type="scientific">Xenopus laevis</name>
    <name type="common">African clawed frog</name>
    <dbReference type="NCBI Taxonomy" id="8355"/>
    <lineage>
        <taxon>Eukaryota</taxon>
        <taxon>Metazoa</taxon>
        <taxon>Chordata</taxon>
        <taxon>Craniata</taxon>
        <taxon>Vertebrata</taxon>
        <taxon>Euteleostomi</taxon>
        <taxon>Amphibia</taxon>
        <taxon>Batrachia</taxon>
        <taxon>Anura</taxon>
        <taxon>Pipoidea</taxon>
        <taxon>Pipidae</taxon>
        <taxon>Xenopodinae</taxon>
        <taxon>Xenopus</taxon>
        <taxon>Xenopus</taxon>
    </lineage>
</organism>
<feature type="non-terminal residue" evidence="1">
    <location>
        <position position="1"/>
    </location>
</feature>
<gene>
    <name evidence="1" type="ORF">XELAEV_180201183mg</name>
</gene>
<accession>A0A974HQC4</accession>
<evidence type="ECO:0000313" key="1">
    <source>
        <dbReference type="EMBL" id="OCT86434.1"/>
    </source>
</evidence>
<sequence length="27" mass="3008">FQCMDSYRPCQNGGRCTMYSNGEASCV</sequence>
<name>A0A974HQC4_XENLA</name>
<feature type="non-terminal residue" evidence="1">
    <location>
        <position position="27"/>
    </location>
</feature>
<evidence type="ECO:0000313" key="2">
    <source>
        <dbReference type="Proteomes" id="UP000694892"/>
    </source>
</evidence>
<reference evidence="2" key="1">
    <citation type="journal article" date="2016" name="Nature">
        <title>Genome evolution in the allotetraploid frog Xenopus laevis.</title>
        <authorList>
            <person name="Session A.M."/>
            <person name="Uno Y."/>
            <person name="Kwon T."/>
            <person name="Chapman J.A."/>
            <person name="Toyoda A."/>
            <person name="Takahashi S."/>
            <person name="Fukui A."/>
            <person name="Hikosaka A."/>
            <person name="Suzuki A."/>
            <person name="Kondo M."/>
            <person name="van Heeringen S.J."/>
            <person name="Quigley I."/>
            <person name="Heinz S."/>
            <person name="Ogino H."/>
            <person name="Ochi H."/>
            <person name="Hellsten U."/>
            <person name="Lyons J.B."/>
            <person name="Simakov O."/>
            <person name="Putnam N."/>
            <person name="Stites J."/>
            <person name="Kuroki Y."/>
            <person name="Tanaka T."/>
            <person name="Michiue T."/>
            <person name="Watanabe M."/>
            <person name="Bogdanovic O."/>
            <person name="Lister R."/>
            <person name="Georgiou G."/>
            <person name="Paranjpe S.S."/>
            <person name="van Kruijsbergen I."/>
            <person name="Shu S."/>
            <person name="Carlson J."/>
            <person name="Kinoshita T."/>
            <person name="Ohta Y."/>
            <person name="Mawaribuchi S."/>
            <person name="Jenkins J."/>
            <person name="Grimwood J."/>
            <person name="Schmutz J."/>
            <person name="Mitros T."/>
            <person name="Mozaffari S.V."/>
            <person name="Suzuki Y."/>
            <person name="Haramoto Y."/>
            <person name="Yamamoto T.S."/>
            <person name="Takagi C."/>
            <person name="Heald R."/>
            <person name="Miller K."/>
            <person name="Haudenschild C."/>
            <person name="Kitzman J."/>
            <person name="Nakayama T."/>
            <person name="Izutsu Y."/>
            <person name="Robert J."/>
            <person name="Fortriede J."/>
            <person name="Burns K."/>
            <person name="Lotay V."/>
            <person name="Karimi K."/>
            <person name="Yasuoka Y."/>
            <person name="Dichmann D.S."/>
            <person name="Flajnik M.F."/>
            <person name="Houston D.W."/>
            <person name="Shendure J."/>
            <person name="DuPasquier L."/>
            <person name="Vize P.D."/>
            <person name="Zorn A.M."/>
            <person name="Ito M."/>
            <person name="Marcotte E.M."/>
            <person name="Wallingford J.B."/>
            <person name="Ito Y."/>
            <person name="Asashima M."/>
            <person name="Ueno N."/>
            <person name="Matsuda Y."/>
            <person name="Veenstra G.J."/>
            <person name="Fujiyama A."/>
            <person name="Harland R.M."/>
            <person name="Taira M."/>
            <person name="Rokhsar D.S."/>
        </authorList>
    </citation>
    <scope>NUCLEOTIDE SEQUENCE [LARGE SCALE GENOMIC DNA]</scope>
    <source>
        <strain evidence="2">J</strain>
    </source>
</reference>
<dbReference type="Proteomes" id="UP000694892">
    <property type="component" value="Chromosome 3S"/>
</dbReference>
<dbReference type="EMBL" id="CM004471">
    <property type="protein sequence ID" value="OCT86434.1"/>
    <property type="molecule type" value="Genomic_DNA"/>
</dbReference>
<dbReference type="AlphaFoldDB" id="A0A974HQC4"/>